<dbReference type="HOGENOM" id="CLU_106303_2_0_7"/>
<proteinExistence type="predicted"/>
<dbReference type="AlphaFoldDB" id="A5G7B2"/>
<dbReference type="PANTHER" id="PTHR36439">
    <property type="entry name" value="BLL4334 PROTEIN"/>
    <property type="match status" value="1"/>
</dbReference>
<dbReference type="EMBL" id="CP000698">
    <property type="protein sequence ID" value="ABQ27680.1"/>
    <property type="molecule type" value="Genomic_DNA"/>
</dbReference>
<organism evidence="1 2">
    <name type="scientific">Geotalea uraniireducens (strain Rf4)</name>
    <name type="common">Geobacter uraniireducens</name>
    <dbReference type="NCBI Taxonomy" id="351605"/>
    <lineage>
        <taxon>Bacteria</taxon>
        <taxon>Pseudomonadati</taxon>
        <taxon>Thermodesulfobacteriota</taxon>
        <taxon>Desulfuromonadia</taxon>
        <taxon>Geobacterales</taxon>
        <taxon>Geobacteraceae</taxon>
        <taxon>Geotalea</taxon>
    </lineage>
</organism>
<keyword evidence="2" id="KW-1185">Reference proteome</keyword>
<dbReference type="InterPro" id="IPR012545">
    <property type="entry name" value="DUF1697"/>
</dbReference>
<dbReference type="SUPFAM" id="SSF160379">
    <property type="entry name" value="SP0830-like"/>
    <property type="match status" value="1"/>
</dbReference>
<dbReference type="OrthoDB" id="9806494at2"/>
<name>A5G7B2_GEOUR</name>
<accession>A5G7B2</accession>
<evidence type="ECO:0000313" key="2">
    <source>
        <dbReference type="Proteomes" id="UP000006695"/>
    </source>
</evidence>
<dbReference type="Gene3D" id="3.30.70.1280">
    <property type="entry name" value="SP0830-like domains"/>
    <property type="match status" value="1"/>
</dbReference>
<evidence type="ECO:0000313" key="1">
    <source>
        <dbReference type="EMBL" id="ABQ27680.1"/>
    </source>
</evidence>
<dbReference type="Proteomes" id="UP000006695">
    <property type="component" value="Chromosome"/>
</dbReference>
<dbReference type="STRING" id="351605.Gura_3525"/>
<dbReference type="PANTHER" id="PTHR36439:SF1">
    <property type="entry name" value="DUF1697 DOMAIN-CONTAINING PROTEIN"/>
    <property type="match status" value="1"/>
</dbReference>
<gene>
    <name evidence="1" type="ordered locus">Gura_3525</name>
</gene>
<dbReference type="PIRSF" id="PIRSF008502">
    <property type="entry name" value="UCP008502"/>
    <property type="match status" value="1"/>
</dbReference>
<dbReference type="KEGG" id="gur:Gura_3525"/>
<reference evidence="1 2" key="1">
    <citation type="submission" date="2007-05" db="EMBL/GenBank/DDBJ databases">
        <title>Complete sequence of Geobacter uraniireducens Rf4.</title>
        <authorList>
            <consortium name="US DOE Joint Genome Institute"/>
            <person name="Copeland A."/>
            <person name="Lucas S."/>
            <person name="Lapidus A."/>
            <person name="Barry K."/>
            <person name="Detter J.C."/>
            <person name="Glavina del Rio T."/>
            <person name="Hammon N."/>
            <person name="Israni S."/>
            <person name="Dalin E."/>
            <person name="Tice H."/>
            <person name="Pitluck S."/>
            <person name="Chertkov O."/>
            <person name="Brettin T."/>
            <person name="Bruce D."/>
            <person name="Han C."/>
            <person name="Schmutz J."/>
            <person name="Larimer F."/>
            <person name="Land M."/>
            <person name="Hauser L."/>
            <person name="Kyrpides N."/>
            <person name="Mikhailova N."/>
            <person name="Shelobolina E."/>
            <person name="Aklujkar M."/>
            <person name="Lovley D."/>
            <person name="Richardson P."/>
        </authorList>
    </citation>
    <scope>NUCLEOTIDE SEQUENCE [LARGE SCALE GENOMIC DNA]</scope>
    <source>
        <strain evidence="1 2">Rf4</strain>
    </source>
</reference>
<protein>
    <recommendedName>
        <fullName evidence="3">DUF1697 domain-containing protein</fullName>
    </recommendedName>
</protein>
<dbReference type="Pfam" id="PF08002">
    <property type="entry name" value="DUF1697"/>
    <property type="match status" value="1"/>
</dbReference>
<dbReference type="RefSeq" id="WP_011940339.1">
    <property type="nucleotide sequence ID" value="NC_009483.1"/>
</dbReference>
<sequence length="180" mass="20211">MKIYIALFRGINVGGNNILPMKELVTLLESLGLQQVKTYIQSGNAVFRSTADNILRLADTIRSEIKRRHGFEPCVLLMEITEMEKAMAANPFPEAVTEPNTLHLNFLSSIPVNPDLKGLEKLRSENERYELKDKVFYLHAPDGIGRSKLGANAEKLLGVLMTGRNWRTVSKILALAKENF</sequence>
<evidence type="ECO:0008006" key="3">
    <source>
        <dbReference type="Google" id="ProtNLM"/>
    </source>
</evidence>